<keyword evidence="1" id="KW-0732">Signal</keyword>
<gene>
    <name evidence="2" type="ORF">H7F51_08900</name>
</gene>
<feature type="signal peptide" evidence="1">
    <location>
        <begin position="1"/>
        <end position="24"/>
    </location>
</feature>
<evidence type="ECO:0000313" key="2">
    <source>
        <dbReference type="EMBL" id="MBC2665641.1"/>
    </source>
</evidence>
<name>A0A7X1FRI2_9SPHN</name>
<dbReference type="EMBL" id="JACLAW010000006">
    <property type="protein sequence ID" value="MBC2665641.1"/>
    <property type="molecule type" value="Genomic_DNA"/>
</dbReference>
<comment type="caution">
    <text evidence="2">The sequence shown here is derived from an EMBL/GenBank/DDBJ whole genome shotgun (WGS) entry which is preliminary data.</text>
</comment>
<evidence type="ECO:0000313" key="3">
    <source>
        <dbReference type="Proteomes" id="UP000566813"/>
    </source>
</evidence>
<accession>A0A7X1FRI2</accession>
<organism evidence="2 3">
    <name type="scientific">Novosphingobium flavum</name>
    <dbReference type="NCBI Taxonomy" id="1778672"/>
    <lineage>
        <taxon>Bacteria</taxon>
        <taxon>Pseudomonadati</taxon>
        <taxon>Pseudomonadota</taxon>
        <taxon>Alphaproteobacteria</taxon>
        <taxon>Sphingomonadales</taxon>
        <taxon>Sphingomonadaceae</taxon>
        <taxon>Novosphingobium</taxon>
    </lineage>
</organism>
<evidence type="ECO:0000256" key="1">
    <source>
        <dbReference type="SAM" id="SignalP"/>
    </source>
</evidence>
<dbReference type="AlphaFoldDB" id="A0A7X1FRI2"/>
<proteinExistence type="predicted"/>
<feature type="chain" id="PRO_5030636358" evidence="1">
    <location>
        <begin position="25"/>
        <end position="84"/>
    </location>
</feature>
<dbReference type="Proteomes" id="UP000566813">
    <property type="component" value="Unassembled WGS sequence"/>
</dbReference>
<keyword evidence="3" id="KW-1185">Reference proteome</keyword>
<protein>
    <submittedName>
        <fullName evidence="2">Uncharacterized protein</fullName>
    </submittedName>
</protein>
<reference evidence="2 3" key="1">
    <citation type="submission" date="2020-08" db="EMBL/GenBank/DDBJ databases">
        <title>The genome sequence of type strain Novosphingobium flavum NBRC 111647.</title>
        <authorList>
            <person name="Liu Y."/>
        </authorList>
    </citation>
    <scope>NUCLEOTIDE SEQUENCE [LARGE SCALE GENOMIC DNA]</scope>
    <source>
        <strain evidence="2 3">NBRC 111647</strain>
    </source>
</reference>
<dbReference type="RefSeq" id="WP_185663910.1">
    <property type="nucleotide sequence ID" value="NZ_JACLAW010000006.1"/>
</dbReference>
<sequence length="84" mass="8338">MRIPVLFALAALIPAACNTSPAAARGITVPLCAGDGLTRTVTIPVSGGELPGKDMPGCCAKACHTGSRKKCGLADGGGEIDSEQ</sequence>